<dbReference type="GO" id="GO:0005737">
    <property type="term" value="C:cytoplasm"/>
    <property type="evidence" value="ECO:0007669"/>
    <property type="project" value="UniProtKB-SubCell"/>
</dbReference>
<feature type="binding site" evidence="8">
    <location>
        <position position="28"/>
    </location>
    <ligand>
        <name>3-phosphoshikimate</name>
        <dbReference type="ChEBI" id="CHEBI:145989"/>
    </ligand>
</feature>
<feature type="binding site" evidence="8">
    <location>
        <position position="357"/>
    </location>
    <ligand>
        <name>phosphoenolpyruvate</name>
        <dbReference type="ChEBI" id="CHEBI:58702"/>
    </ligand>
</feature>
<sequence length="449" mass="46955">MSSHGPARPLTAKRSGPLKGEAHVPGDKSISHRSLILGALSVGTTEITGLLEGQDVLDTAKAMRAFGATVTRSDDGVWTVQGVGVGGFAEPENVIDCGNSGTGVRLIMGAMSTSPITATFTGDASLNGRPMGRITDPISLFGAQSYGRQGGRLPMTIVGAAEPVPVRYAVPMPSAQVKSAVLFAGLNAPGQTVVIEKEATRDHTERMLTGFGAQVSAEETSEGRVITLHGQPELKPQTIAVPRDPSSAAFPVAAALIVEGSDVLVPNIGLNPTRAGLFTTLREMGADLTFENERLEGGEPVADLRVRFSTLKGIEVPPERAPSMIDEYPILSVVAANAEGKTVMRGVKELRVKESDRIDAMARGLEACGVTIEEDEDTLIVHGMGPGGVPGGATTEARLDHRIAMSFLCLGMAAKNPVKVDDVGPIATSFPIFETLMGDLGAQFQRDNA</sequence>
<feature type="binding site" evidence="8">
    <location>
        <position position="101"/>
    </location>
    <ligand>
        <name>phosphoenolpyruvate</name>
        <dbReference type="ChEBI" id="CHEBI:58702"/>
    </ligand>
</feature>
<dbReference type="PANTHER" id="PTHR21090:SF5">
    <property type="entry name" value="PENTAFUNCTIONAL AROM POLYPEPTIDE"/>
    <property type="match status" value="1"/>
</dbReference>
<dbReference type="PANTHER" id="PTHR21090">
    <property type="entry name" value="AROM/DEHYDROQUINATE SYNTHASE"/>
    <property type="match status" value="1"/>
</dbReference>
<comment type="subcellular location">
    <subcellularLocation>
        <location evidence="8">Cytoplasm</location>
    </subcellularLocation>
</comment>
<dbReference type="EMBL" id="CP042261">
    <property type="protein sequence ID" value="QDY68664.1"/>
    <property type="molecule type" value="Genomic_DNA"/>
</dbReference>
<dbReference type="FunFam" id="3.65.10.10:FF:000005">
    <property type="entry name" value="3-phosphoshikimate 1-carboxyvinyltransferase"/>
    <property type="match status" value="1"/>
</dbReference>
<dbReference type="Pfam" id="PF00275">
    <property type="entry name" value="EPSP_synthase"/>
    <property type="match status" value="1"/>
</dbReference>
<dbReference type="InterPro" id="IPR001986">
    <property type="entry name" value="Enolpyruvate_Tfrase_dom"/>
</dbReference>
<feature type="binding site" evidence="8">
    <location>
        <position position="176"/>
    </location>
    <ligand>
        <name>phosphoenolpyruvate</name>
        <dbReference type="ChEBI" id="CHEBI:58702"/>
    </ligand>
</feature>
<dbReference type="InterPro" id="IPR013792">
    <property type="entry name" value="RNA3'P_cycl/enolpyr_Trfase_a/b"/>
</dbReference>
<evidence type="ECO:0000256" key="6">
    <source>
        <dbReference type="ARBA" id="ARBA00023141"/>
    </source>
</evidence>
<feature type="region of interest" description="Disordered" evidence="9">
    <location>
        <begin position="1"/>
        <end position="26"/>
    </location>
</feature>
<feature type="binding site" evidence="8">
    <location>
        <position position="176"/>
    </location>
    <ligand>
        <name>3-phosphoshikimate</name>
        <dbReference type="ChEBI" id="CHEBI:145989"/>
    </ligand>
</feature>
<dbReference type="GO" id="GO:0009073">
    <property type="term" value="P:aromatic amino acid family biosynthetic process"/>
    <property type="evidence" value="ECO:0007669"/>
    <property type="project" value="UniProtKB-KW"/>
</dbReference>
<accession>A0A5B8ISS2</accession>
<keyword evidence="12" id="KW-1185">Reference proteome</keyword>
<comment type="pathway">
    <text evidence="1 8">Metabolic intermediate biosynthesis; chorismate biosynthesis; chorismate from D-erythrose 4-phosphate and phosphoenolpyruvate: step 6/7.</text>
</comment>
<keyword evidence="5 8" id="KW-0808">Transferase</keyword>
<comment type="subunit">
    <text evidence="8">Monomer.</text>
</comment>
<dbReference type="EC" id="2.5.1.19" evidence="8"/>
<dbReference type="Proteomes" id="UP000318483">
    <property type="component" value="Chromosome"/>
</dbReference>
<dbReference type="GO" id="GO:0003866">
    <property type="term" value="F:3-phosphoshikimate 1-carboxyvinyltransferase activity"/>
    <property type="evidence" value="ECO:0007669"/>
    <property type="project" value="UniProtKB-UniRule"/>
</dbReference>
<keyword evidence="6 8" id="KW-0057">Aromatic amino acid biosynthesis</keyword>
<evidence type="ECO:0000256" key="8">
    <source>
        <dbReference type="HAMAP-Rule" id="MF_00210"/>
    </source>
</evidence>
<evidence type="ECO:0000256" key="4">
    <source>
        <dbReference type="ARBA" id="ARBA00022605"/>
    </source>
</evidence>
<name>A0A5B8ISS2_9RHOB</name>
<feature type="domain" description="Enolpyruvate transferase" evidence="10">
    <location>
        <begin position="15"/>
        <end position="435"/>
    </location>
</feature>
<dbReference type="PROSITE" id="PS00104">
    <property type="entry name" value="EPSP_SYNTHASE_1"/>
    <property type="match status" value="1"/>
</dbReference>
<dbReference type="InterPro" id="IPR023193">
    <property type="entry name" value="EPSP_synthase_CS"/>
</dbReference>
<dbReference type="InterPro" id="IPR036968">
    <property type="entry name" value="Enolpyruvate_Tfrase_sf"/>
</dbReference>
<dbReference type="UniPathway" id="UPA00053">
    <property type="reaction ID" value="UER00089"/>
</dbReference>
<feature type="binding site" evidence="8">
    <location>
        <position position="29"/>
    </location>
    <ligand>
        <name>3-phosphoshikimate</name>
        <dbReference type="ChEBI" id="CHEBI:145989"/>
    </ligand>
</feature>
<feature type="binding site" evidence="8">
    <location>
        <position position="326"/>
    </location>
    <ligand>
        <name>3-phosphoshikimate</name>
        <dbReference type="ChEBI" id="CHEBI:145989"/>
    </ligand>
</feature>
<feature type="active site" description="Proton acceptor" evidence="8">
    <location>
        <position position="326"/>
    </location>
</feature>
<dbReference type="Gene3D" id="3.65.10.10">
    <property type="entry name" value="Enolpyruvate transferase domain"/>
    <property type="match status" value="2"/>
</dbReference>
<dbReference type="NCBIfam" id="TIGR01356">
    <property type="entry name" value="aroA"/>
    <property type="match status" value="1"/>
</dbReference>
<evidence type="ECO:0000256" key="2">
    <source>
        <dbReference type="ARBA" id="ARBA00009948"/>
    </source>
</evidence>
<dbReference type="SUPFAM" id="SSF55205">
    <property type="entry name" value="EPT/RTPC-like"/>
    <property type="match status" value="1"/>
</dbReference>
<keyword evidence="3 8" id="KW-0963">Cytoplasm</keyword>
<evidence type="ECO:0000256" key="3">
    <source>
        <dbReference type="ARBA" id="ARBA00022490"/>
    </source>
</evidence>
<dbReference type="PROSITE" id="PS00885">
    <property type="entry name" value="EPSP_SYNTHASE_2"/>
    <property type="match status" value="1"/>
</dbReference>
<feature type="binding site" evidence="8">
    <location>
        <position position="402"/>
    </location>
    <ligand>
        <name>phosphoenolpyruvate</name>
        <dbReference type="ChEBI" id="CHEBI:58702"/>
    </ligand>
</feature>
<feature type="binding site" evidence="8">
    <location>
        <position position="353"/>
    </location>
    <ligand>
        <name>3-phosphoshikimate</name>
        <dbReference type="ChEBI" id="CHEBI:145989"/>
    </ligand>
</feature>
<evidence type="ECO:0000256" key="5">
    <source>
        <dbReference type="ARBA" id="ARBA00022679"/>
    </source>
</evidence>
<comment type="similarity">
    <text evidence="2 8">Belongs to the EPSP synthase family.</text>
</comment>
<feature type="binding site" evidence="8">
    <location>
        <position position="129"/>
    </location>
    <ligand>
        <name>phosphoenolpyruvate</name>
        <dbReference type="ChEBI" id="CHEBI:58702"/>
    </ligand>
</feature>
<feature type="binding site" evidence="8">
    <location>
        <position position="33"/>
    </location>
    <ligand>
        <name>3-phosphoshikimate</name>
        <dbReference type="ChEBI" id="CHEBI:145989"/>
    </ligand>
</feature>
<dbReference type="AlphaFoldDB" id="A0A5B8ISS2"/>
<feature type="binding site" evidence="8">
    <location>
        <position position="174"/>
    </location>
    <ligand>
        <name>3-phosphoshikimate</name>
        <dbReference type="ChEBI" id="CHEBI:145989"/>
    </ligand>
</feature>
<dbReference type="RefSeq" id="WP_146363514.1">
    <property type="nucleotide sequence ID" value="NZ_CP042261.1"/>
</dbReference>
<evidence type="ECO:0000313" key="11">
    <source>
        <dbReference type="EMBL" id="QDY68664.1"/>
    </source>
</evidence>
<evidence type="ECO:0000259" key="10">
    <source>
        <dbReference type="Pfam" id="PF00275"/>
    </source>
</evidence>
<evidence type="ECO:0000256" key="9">
    <source>
        <dbReference type="SAM" id="MobiDB-lite"/>
    </source>
</evidence>
<keyword evidence="4 8" id="KW-0028">Amino-acid biosynthesis</keyword>
<dbReference type="OrthoDB" id="9809920at2"/>
<comment type="catalytic activity">
    <reaction evidence="7">
        <text>3-phosphoshikimate + phosphoenolpyruvate = 5-O-(1-carboxyvinyl)-3-phosphoshikimate + phosphate</text>
        <dbReference type="Rhea" id="RHEA:21256"/>
        <dbReference type="ChEBI" id="CHEBI:43474"/>
        <dbReference type="ChEBI" id="CHEBI:57701"/>
        <dbReference type="ChEBI" id="CHEBI:58702"/>
        <dbReference type="ChEBI" id="CHEBI:145989"/>
        <dbReference type="EC" id="2.5.1.19"/>
    </reaction>
    <physiologicalReaction direction="left-to-right" evidence="7">
        <dbReference type="Rhea" id="RHEA:21257"/>
    </physiologicalReaction>
</comment>
<dbReference type="GO" id="GO:0008652">
    <property type="term" value="P:amino acid biosynthetic process"/>
    <property type="evidence" value="ECO:0007669"/>
    <property type="project" value="UniProtKB-KW"/>
</dbReference>
<dbReference type="GO" id="GO:0009423">
    <property type="term" value="P:chorismate biosynthetic process"/>
    <property type="evidence" value="ECO:0007669"/>
    <property type="project" value="UniProtKB-UniRule"/>
</dbReference>
<evidence type="ECO:0000256" key="7">
    <source>
        <dbReference type="ARBA" id="ARBA00044633"/>
    </source>
</evidence>
<protein>
    <recommendedName>
        <fullName evidence="8">3-phosphoshikimate 1-carboxyvinyltransferase</fullName>
        <ecNumber evidence="8">2.5.1.19</ecNumber>
    </recommendedName>
    <alternativeName>
        <fullName evidence="8">5-enolpyruvylshikimate-3-phosphate synthase</fullName>
        <shortName evidence="8">EPSP synthase</shortName>
        <shortName evidence="8">EPSPS</shortName>
    </alternativeName>
</protein>
<evidence type="ECO:0000313" key="12">
    <source>
        <dbReference type="Proteomes" id="UP000318483"/>
    </source>
</evidence>
<dbReference type="KEGG" id="lit:FPZ52_02855"/>
<dbReference type="InterPro" id="IPR006264">
    <property type="entry name" value="EPSP_synthase"/>
</dbReference>
<evidence type="ECO:0000256" key="1">
    <source>
        <dbReference type="ARBA" id="ARBA00004811"/>
    </source>
</evidence>
<feature type="binding site" evidence="8">
    <location>
        <position position="28"/>
    </location>
    <ligand>
        <name>phosphoenolpyruvate</name>
        <dbReference type="ChEBI" id="CHEBI:58702"/>
    </ligand>
</feature>
<dbReference type="PIRSF" id="PIRSF000505">
    <property type="entry name" value="EPSPS"/>
    <property type="match status" value="1"/>
</dbReference>
<organism evidence="11 12">
    <name type="scientific">Qingshengfaniella alkalisoli</name>
    <dbReference type="NCBI Taxonomy" id="2599296"/>
    <lineage>
        <taxon>Bacteria</taxon>
        <taxon>Pseudomonadati</taxon>
        <taxon>Pseudomonadota</taxon>
        <taxon>Alphaproteobacteria</taxon>
        <taxon>Rhodobacterales</taxon>
        <taxon>Paracoccaceae</taxon>
        <taxon>Qingshengfaniella</taxon>
    </lineage>
</organism>
<reference evidence="11 12" key="1">
    <citation type="submission" date="2019-07" db="EMBL/GenBank/DDBJ databases">
        <title>Litoreibacter alkalisoli sp. nov., isolated from saline-alkaline soil.</title>
        <authorList>
            <person name="Wang S."/>
            <person name="Xu L."/>
            <person name="Xing Y.-T."/>
            <person name="Sun J.-Q."/>
        </authorList>
    </citation>
    <scope>NUCLEOTIDE SEQUENCE [LARGE SCALE GENOMIC DNA]</scope>
    <source>
        <strain evidence="11 12">LN3S51</strain>
    </source>
</reference>
<dbReference type="CDD" id="cd01556">
    <property type="entry name" value="EPSP_synthase"/>
    <property type="match status" value="1"/>
</dbReference>
<dbReference type="HAMAP" id="MF_00210">
    <property type="entry name" value="EPSP_synth"/>
    <property type="match status" value="1"/>
</dbReference>
<comment type="function">
    <text evidence="8">Catalyzes the transfer of the enolpyruvyl moiety of phosphoenolpyruvate (PEP) to the 5-hydroxyl of shikimate-3-phosphate (S3P) to produce enolpyruvyl shikimate-3-phosphate and inorganic phosphate.</text>
</comment>
<gene>
    <name evidence="8 11" type="primary">aroA</name>
    <name evidence="11" type="ORF">FPZ52_02855</name>
</gene>
<comment type="caution">
    <text evidence="8">Lacks conserved residue(s) required for the propagation of feature annotation.</text>
</comment>
<proteinExistence type="inferred from homology"/>